<keyword evidence="2" id="KW-1185">Reference proteome</keyword>
<dbReference type="AlphaFoldDB" id="A0A9Q3CYX6"/>
<organism evidence="1 2">
    <name type="scientific">Austropuccinia psidii MF-1</name>
    <dbReference type="NCBI Taxonomy" id="1389203"/>
    <lineage>
        <taxon>Eukaryota</taxon>
        <taxon>Fungi</taxon>
        <taxon>Dikarya</taxon>
        <taxon>Basidiomycota</taxon>
        <taxon>Pucciniomycotina</taxon>
        <taxon>Pucciniomycetes</taxon>
        <taxon>Pucciniales</taxon>
        <taxon>Sphaerophragmiaceae</taxon>
        <taxon>Austropuccinia</taxon>
    </lineage>
</organism>
<sequence length="95" mass="10874">MTVCIVNSQHKLIIDSGAHCYIVARNYVENHFPNWENQLLPTKGKNFRSASCKMTPIETIIKEIIIPHRKGKIRLNQEFVVLDDAHIQGFSLGKD</sequence>
<gene>
    <name evidence="1" type="ORF">O181_032000</name>
</gene>
<comment type="caution">
    <text evidence="1">The sequence shown here is derived from an EMBL/GenBank/DDBJ whole genome shotgun (WGS) entry which is preliminary data.</text>
</comment>
<name>A0A9Q3CYX6_9BASI</name>
<accession>A0A9Q3CYX6</accession>
<protein>
    <submittedName>
        <fullName evidence="1">Uncharacterized protein</fullName>
    </submittedName>
</protein>
<reference evidence="1" key="1">
    <citation type="submission" date="2021-03" db="EMBL/GenBank/DDBJ databases">
        <title>Draft genome sequence of rust myrtle Austropuccinia psidii MF-1, a brazilian biotype.</title>
        <authorList>
            <person name="Quecine M.C."/>
            <person name="Pachon D.M.R."/>
            <person name="Bonatelli M.L."/>
            <person name="Correr F.H."/>
            <person name="Franceschini L.M."/>
            <person name="Leite T.F."/>
            <person name="Margarido G.R.A."/>
            <person name="Almeida C.A."/>
            <person name="Ferrarezi J.A."/>
            <person name="Labate C.A."/>
        </authorList>
    </citation>
    <scope>NUCLEOTIDE SEQUENCE</scope>
    <source>
        <strain evidence="1">MF-1</strain>
    </source>
</reference>
<dbReference type="EMBL" id="AVOT02011511">
    <property type="protein sequence ID" value="MBW0492285.1"/>
    <property type="molecule type" value="Genomic_DNA"/>
</dbReference>
<dbReference type="Proteomes" id="UP000765509">
    <property type="component" value="Unassembled WGS sequence"/>
</dbReference>
<evidence type="ECO:0000313" key="1">
    <source>
        <dbReference type="EMBL" id="MBW0492285.1"/>
    </source>
</evidence>
<proteinExistence type="predicted"/>
<evidence type="ECO:0000313" key="2">
    <source>
        <dbReference type="Proteomes" id="UP000765509"/>
    </source>
</evidence>